<accession>A0A1Y6CRV5</accession>
<dbReference type="AlphaFoldDB" id="A0A1Y6CRV5"/>
<reference evidence="2" key="1">
    <citation type="submission" date="2017-04" db="EMBL/GenBank/DDBJ databases">
        <authorList>
            <person name="Varghese N."/>
            <person name="Submissions S."/>
        </authorList>
    </citation>
    <scope>NUCLEOTIDE SEQUENCE [LARGE SCALE GENOMIC DNA]</scope>
    <source>
        <strain evidence="2">RKEM611</strain>
    </source>
</reference>
<keyword evidence="2" id="KW-1185">Reference proteome</keyword>
<dbReference type="EMBL" id="FWZT01000050">
    <property type="protein sequence ID" value="SMF83868.1"/>
    <property type="molecule type" value="Genomic_DNA"/>
</dbReference>
<name>A0A1Y6CRV5_9BACT</name>
<organism evidence="1 2">
    <name type="scientific">Pseudobacteriovorax antillogorgiicola</name>
    <dbReference type="NCBI Taxonomy" id="1513793"/>
    <lineage>
        <taxon>Bacteria</taxon>
        <taxon>Pseudomonadati</taxon>
        <taxon>Bdellovibrionota</taxon>
        <taxon>Oligoflexia</taxon>
        <taxon>Oligoflexales</taxon>
        <taxon>Pseudobacteriovoracaceae</taxon>
        <taxon>Pseudobacteriovorax</taxon>
    </lineage>
</organism>
<sequence length="72" mass="8599">MRLKPVKNQEAVQALIHKFEQWRNKRIRGKRLPEDLWQQTVLLARKYPPNHVARAMTLDPRQLKKRMGAAKD</sequence>
<evidence type="ECO:0000313" key="2">
    <source>
        <dbReference type="Proteomes" id="UP000192907"/>
    </source>
</evidence>
<evidence type="ECO:0000313" key="1">
    <source>
        <dbReference type="EMBL" id="SMF83868.1"/>
    </source>
</evidence>
<proteinExistence type="predicted"/>
<dbReference type="RefSeq" id="WP_132326408.1">
    <property type="nucleotide sequence ID" value="NZ_FWZT01000050.1"/>
</dbReference>
<dbReference type="OrthoDB" id="5427121at2"/>
<gene>
    <name evidence="1" type="ORF">SAMN06296036_1502</name>
</gene>
<dbReference type="Proteomes" id="UP000192907">
    <property type="component" value="Unassembled WGS sequence"/>
</dbReference>
<protein>
    <submittedName>
        <fullName evidence="1">Uncharacterized protein</fullName>
    </submittedName>
</protein>